<dbReference type="EMBL" id="CAXITT010000091">
    <property type="protein sequence ID" value="CAL1531519.1"/>
    <property type="molecule type" value="Genomic_DNA"/>
</dbReference>
<sequence>MYLLLQILLTLACHAHTVGATCLMTDDTCEFWLEIEHHLTMRLGKMAVFAANGKLYNVTNQTIAVPIENVITADGWEDARLVTVVNKAMPGPPIEVYEGQKVIVHVKNLLTNEGTSIHWHGLHQIGTPWMDGVPFVTQCPIGPGQQFTYKFVADSVGTYWYHSHTGTQMSMGAFGAFIVRERKPLEMEEFIMMIQDWNHDMDADLVHAKLLYGNYVNRTEVLQTMSLEGAHFSNLPFQSGLINGRGRYYYPDGSNNQAPLTVYKVNASSSYRFRVVGAGSVYPFRVSIDGHPITLVASDGYCELQPVVVESIIVNEGERYDFVVAANQTVGNYWIRAVTLEVNVQNHVAEAILRYEGAPDEEPKTSRKNCTANDRCLVVNCPFSYYPDGAFTDCVNLGQLKTTVGHSTPGGNRTQTEDNIEDVFLNFAFPIRISQSPIHGGVSGRTFMFPTVPVLTQPQEVTTACNNDECGDEKVCKCPYTINLEYNRVYQFVFLNMGVGKGWAHPIHMHGHSFHVVKMGFPTYNETTGKVLHDNLDIACRGNPDREKSYCNTASWANSSWGGNTVPGLELELPPVKDTITVPTGGYVVVRIRTDNPGVWLMHCHIELHMLDGMVLMLNESFGHHPPPPSDFPKCGDFLYTGKLKNEIDVPNNGGSDEDQIAIRTFWIVVGCLIALAVIQFFILFLCMCRLCSRTKKAKL</sequence>
<evidence type="ECO:0000259" key="8">
    <source>
        <dbReference type="Pfam" id="PF07731"/>
    </source>
</evidence>
<feature type="domain" description="Plastocyanin-like" evidence="9">
    <location>
        <begin position="80"/>
        <end position="183"/>
    </location>
</feature>
<evidence type="ECO:0000256" key="4">
    <source>
        <dbReference type="ARBA" id="ARBA00023008"/>
    </source>
</evidence>
<dbReference type="InterPro" id="IPR002355">
    <property type="entry name" value="Cu_oxidase_Cu_BS"/>
</dbReference>
<dbReference type="PROSITE" id="PS00080">
    <property type="entry name" value="MULTICOPPER_OXIDASE2"/>
    <property type="match status" value="1"/>
</dbReference>
<reference evidence="10 11" key="1">
    <citation type="submission" date="2024-04" db="EMBL/GenBank/DDBJ databases">
        <authorList>
            <consortium name="Genoscope - CEA"/>
            <person name="William W."/>
        </authorList>
    </citation>
    <scope>NUCLEOTIDE SEQUENCE [LARGE SCALE GENOMIC DNA]</scope>
</reference>
<dbReference type="CDD" id="cd13905">
    <property type="entry name" value="CuRO_3_tcLLC2_insect_like"/>
    <property type="match status" value="1"/>
</dbReference>
<feature type="chain" id="PRO_5043337535" description="Laccase" evidence="6">
    <location>
        <begin position="21"/>
        <end position="700"/>
    </location>
</feature>
<keyword evidence="6" id="KW-0732">Signal</keyword>
<organism evidence="10 11">
    <name type="scientific">Lymnaea stagnalis</name>
    <name type="common">Great pond snail</name>
    <name type="synonym">Helix stagnalis</name>
    <dbReference type="NCBI Taxonomy" id="6523"/>
    <lineage>
        <taxon>Eukaryota</taxon>
        <taxon>Metazoa</taxon>
        <taxon>Spiralia</taxon>
        <taxon>Lophotrochozoa</taxon>
        <taxon>Mollusca</taxon>
        <taxon>Gastropoda</taxon>
        <taxon>Heterobranchia</taxon>
        <taxon>Euthyneura</taxon>
        <taxon>Panpulmonata</taxon>
        <taxon>Hygrophila</taxon>
        <taxon>Lymnaeoidea</taxon>
        <taxon>Lymnaeidae</taxon>
        <taxon>Lymnaea</taxon>
    </lineage>
</organism>
<feature type="domain" description="Plastocyanin-like" evidence="7">
    <location>
        <begin position="189"/>
        <end position="358"/>
    </location>
</feature>
<dbReference type="InterPro" id="IPR045087">
    <property type="entry name" value="Cu-oxidase_fam"/>
</dbReference>
<protein>
    <recommendedName>
        <fullName evidence="12">Laccase</fullName>
    </recommendedName>
</protein>
<dbReference type="AlphaFoldDB" id="A0AAV2HGB7"/>
<keyword evidence="5" id="KW-1133">Transmembrane helix</keyword>
<keyword evidence="5" id="KW-0472">Membrane</keyword>
<feature type="domain" description="Plastocyanin-like" evidence="8">
    <location>
        <begin position="450"/>
        <end position="620"/>
    </location>
</feature>
<dbReference type="InterPro" id="IPR001117">
    <property type="entry name" value="Cu-oxidase_2nd"/>
</dbReference>
<evidence type="ECO:0000313" key="10">
    <source>
        <dbReference type="EMBL" id="CAL1531519.1"/>
    </source>
</evidence>
<feature type="signal peptide" evidence="6">
    <location>
        <begin position="1"/>
        <end position="20"/>
    </location>
</feature>
<dbReference type="SUPFAM" id="SSF49503">
    <property type="entry name" value="Cupredoxins"/>
    <property type="match status" value="3"/>
</dbReference>
<gene>
    <name evidence="10" type="ORF">GSLYS_00005614001</name>
</gene>
<evidence type="ECO:0000259" key="7">
    <source>
        <dbReference type="Pfam" id="PF00394"/>
    </source>
</evidence>
<dbReference type="InterPro" id="IPR008972">
    <property type="entry name" value="Cupredoxin"/>
</dbReference>
<feature type="transmembrane region" description="Helical" evidence="5">
    <location>
        <begin position="666"/>
        <end position="689"/>
    </location>
</feature>
<dbReference type="Proteomes" id="UP001497497">
    <property type="component" value="Unassembled WGS sequence"/>
</dbReference>
<dbReference type="GO" id="GO:0005507">
    <property type="term" value="F:copper ion binding"/>
    <property type="evidence" value="ECO:0007669"/>
    <property type="project" value="InterPro"/>
</dbReference>
<dbReference type="InterPro" id="IPR011706">
    <property type="entry name" value="Cu-oxidase_C"/>
</dbReference>
<comment type="similarity">
    <text evidence="1">Belongs to the multicopper oxidase family.</text>
</comment>
<comment type="caution">
    <text evidence="10">The sequence shown here is derived from an EMBL/GenBank/DDBJ whole genome shotgun (WGS) entry which is preliminary data.</text>
</comment>
<dbReference type="GO" id="GO:0005886">
    <property type="term" value="C:plasma membrane"/>
    <property type="evidence" value="ECO:0007669"/>
    <property type="project" value="TreeGrafter"/>
</dbReference>
<dbReference type="Pfam" id="PF00394">
    <property type="entry name" value="Cu-oxidase"/>
    <property type="match status" value="1"/>
</dbReference>
<keyword evidence="5" id="KW-0812">Transmembrane</keyword>
<evidence type="ECO:0000256" key="6">
    <source>
        <dbReference type="SAM" id="SignalP"/>
    </source>
</evidence>
<name>A0AAV2HGB7_LYMST</name>
<evidence type="ECO:0000256" key="5">
    <source>
        <dbReference type="SAM" id="Phobius"/>
    </source>
</evidence>
<proteinExistence type="inferred from homology"/>
<dbReference type="PANTHER" id="PTHR11709">
    <property type="entry name" value="MULTI-COPPER OXIDASE"/>
    <property type="match status" value="1"/>
</dbReference>
<evidence type="ECO:0000259" key="9">
    <source>
        <dbReference type="Pfam" id="PF07732"/>
    </source>
</evidence>
<dbReference type="InterPro" id="IPR011707">
    <property type="entry name" value="Cu-oxidase-like_N"/>
</dbReference>
<dbReference type="Gene3D" id="2.60.40.420">
    <property type="entry name" value="Cupredoxins - blue copper proteins"/>
    <property type="match status" value="3"/>
</dbReference>
<dbReference type="PANTHER" id="PTHR11709:SF394">
    <property type="entry name" value="FI03373P-RELATED"/>
    <property type="match status" value="1"/>
</dbReference>
<dbReference type="Pfam" id="PF07732">
    <property type="entry name" value="Cu-oxidase_3"/>
    <property type="match status" value="1"/>
</dbReference>
<evidence type="ECO:0000256" key="3">
    <source>
        <dbReference type="ARBA" id="ARBA00023002"/>
    </source>
</evidence>
<dbReference type="CDD" id="cd13884">
    <property type="entry name" value="CuRO_2_tcLCC_insect_like"/>
    <property type="match status" value="1"/>
</dbReference>
<evidence type="ECO:0008006" key="12">
    <source>
        <dbReference type="Google" id="ProtNLM"/>
    </source>
</evidence>
<dbReference type="CDD" id="cd13858">
    <property type="entry name" value="CuRO_1_tcLCC2_insect_like"/>
    <property type="match status" value="1"/>
</dbReference>
<accession>A0AAV2HGB7</accession>
<dbReference type="FunFam" id="2.60.40.420:FF:000045">
    <property type="entry name" value="Laccase 2"/>
    <property type="match status" value="1"/>
</dbReference>
<evidence type="ECO:0000256" key="2">
    <source>
        <dbReference type="ARBA" id="ARBA00022723"/>
    </source>
</evidence>
<evidence type="ECO:0000313" key="11">
    <source>
        <dbReference type="Proteomes" id="UP001497497"/>
    </source>
</evidence>
<dbReference type="GO" id="GO:0006826">
    <property type="term" value="P:iron ion transport"/>
    <property type="evidence" value="ECO:0007669"/>
    <property type="project" value="TreeGrafter"/>
</dbReference>
<dbReference type="Pfam" id="PF07731">
    <property type="entry name" value="Cu-oxidase_2"/>
    <property type="match status" value="1"/>
</dbReference>
<keyword evidence="11" id="KW-1185">Reference proteome</keyword>
<keyword evidence="4" id="KW-0186">Copper</keyword>
<keyword evidence="3" id="KW-0560">Oxidoreductase</keyword>
<dbReference type="GO" id="GO:0016491">
    <property type="term" value="F:oxidoreductase activity"/>
    <property type="evidence" value="ECO:0007669"/>
    <property type="project" value="UniProtKB-KW"/>
</dbReference>
<evidence type="ECO:0000256" key="1">
    <source>
        <dbReference type="ARBA" id="ARBA00010609"/>
    </source>
</evidence>
<keyword evidence="2" id="KW-0479">Metal-binding</keyword>